<sequence>MSETNFAFPEWVNRMPQEEQPRARMRCILRYVAWLTTPEGSVDALSEAIGRARKTLNSAVGNGRYDEGLPVEVILSIEKLIGPGVIPRAVMNPKVYGTN</sequence>
<protein>
    <submittedName>
        <fullName evidence="1">Cro</fullName>
    </submittedName>
</protein>
<evidence type="ECO:0000313" key="2">
    <source>
        <dbReference type="Proteomes" id="UP000009012"/>
    </source>
</evidence>
<keyword evidence="2" id="KW-1185">Reference proteome</keyword>
<dbReference type="Proteomes" id="UP000009012">
    <property type="component" value="Segment"/>
</dbReference>
<dbReference type="KEGG" id="vg:13405257"/>
<organism evidence="1 2">
    <name type="scientific">Burkholderia phage vB_BceS_AH2</name>
    <dbReference type="NCBI Taxonomy" id="1133022"/>
    <lineage>
        <taxon>Viruses</taxon>
        <taxon>Duplodnaviria</taxon>
        <taxon>Heunggongvirae</taxon>
        <taxon>Uroviricota</taxon>
        <taxon>Caudoviricetes</taxon>
        <taxon>Casjensviridae</taxon>
        <taxon>Ahduovirus</taxon>
        <taxon>Ahduovirus AH2</taxon>
        <taxon>Burkholderia virus AH2</taxon>
    </lineage>
</organism>
<dbReference type="EMBL" id="JN564907">
    <property type="protein sequence ID" value="AEY69587.1"/>
    <property type="molecule type" value="Genomic_DNA"/>
</dbReference>
<dbReference type="GeneID" id="13405257"/>
<accession>I6NSH5</accession>
<proteinExistence type="predicted"/>
<reference evidence="1 2" key="1">
    <citation type="journal article" date="2012" name="BMC Genomics">
        <title>Comparative analysis of two phenotypically-similar but genomically-distinct Burkholderia cenocepacia-specific bacteriophages.</title>
        <authorList>
            <person name="Lynch K.H."/>
            <person name="Stothard P."/>
            <person name="Dennis J.J."/>
        </authorList>
    </citation>
    <scope>NUCLEOTIDE SEQUENCE [LARGE SCALE GENOMIC DNA]</scope>
</reference>
<name>I6NSH5_9CAUD</name>
<evidence type="ECO:0000313" key="1">
    <source>
        <dbReference type="EMBL" id="AEY69587.1"/>
    </source>
</evidence>
<dbReference type="RefSeq" id="YP_006561161.1">
    <property type="nucleotide sequence ID" value="NC_018283.1"/>
</dbReference>
<gene>
    <name evidence="1" type="ORF">AH2_00077</name>
</gene>